<dbReference type="EMBL" id="BX294138">
    <property type="protein sequence ID" value="CAD73111.1"/>
    <property type="molecule type" value="Genomic_DNA"/>
</dbReference>
<dbReference type="EnsemblBacteria" id="CAD73111">
    <property type="protein sequence ID" value="CAD73111"/>
    <property type="gene ID" value="RB3301"/>
</dbReference>
<feature type="region of interest" description="Disordered" evidence="1">
    <location>
        <begin position="1"/>
        <end position="27"/>
    </location>
</feature>
<proteinExistence type="predicted"/>
<dbReference type="AlphaFoldDB" id="Q7UUG8"/>
<keyword evidence="3" id="KW-1185">Reference proteome</keyword>
<dbReference type="KEGG" id="rba:RB3301"/>
<dbReference type="Proteomes" id="UP000001025">
    <property type="component" value="Chromosome"/>
</dbReference>
<evidence type="ECO:0000313" key="2">
    <source>
        <dbReference type="EMBL" id="CAD73111.1"/>
    </source>
</evidence>
<evidence type="ECO:0000313" key="3">
    <source>
        <dbReference type="Proteomes" id="UP000001025"/>
    </source>
</evidence>
<dbReference type="HOGENOM" id="CLU_3122011_0_0_0"/>
<reference evidence="2 3" key="1">
    <citation type="journal article" date="2003" name="Proc. Natl. Acad. Sci. U.S.A.">
        <title>Complete genome sequence of the marine planctomycete Pirellula sp. strain 1.</title>
        <authorList>
            <person name="Gloeckner F.O."/>
            <person name="Kube M."/>
            <person name="Bauer M."/>
            <person name="Teeling H."/>
            <person name="Lombardot T."/>
            <person name="Ludwig W."/>
            <person name="Gade D."/>
            <person name="Beck A."/>
            <person name="Borzym K."/>
            <person name="Heitmann K."/>
            <person name="Rabus R."/>
            <person name="Schlesner H."/>
            <person name="Amann R."/>
            <person name="Reinhardt R."/>
        </authorList>
    </citation>
    <scope>NUCLEOTIDE SEQUENCE [LARGE SCALE GENOMIC DNA]</scope>
    <source>
        <strain evidence="3">DSM 10527 / NCIMB 13988 / SH1</strain>
    </source>
</reference>
<gene>
    <name evidence="2" type="ordered locus">RB3301</name>
</gene>
<dbReference type="InParanoid" id="Q7UUG8"/>
<sequence length="50" mass="5488">MLPSCHETNGPRGSITRPHRASSSRRVPLELVPSGTKTLWHCLCLCMISA</sequence>
<protein>
    <submittedName>
        <fullName evidence="2">Uncharacterized protein</fullName>
    </submittedName>
</protein>
<organism evidence="2 3">
    <name type="scientific">Rhodopirellula baltica (strain DSM 10527 / NCIMB 13988 / SH1)</name>
    <dbReference type="NCBI Taxonomy" id="243090"/>
    <lineage>
        <taxon>Bacteria</taxon>
        <taxon>Pseudomonadati</taxon>
        <taxon>Planctomycetota</taxon>
        <taxon>Planctomycetia</taxon>
        <taxon>Pirellulales</taxon>
        <taxon>Pirellulaceae</taxon>
        <taxon>Rhodopirellula</taxon>
    </lineage>
</organism>
<evidence type="ECO:0000256" key="1">
    <source>
        <dbReference type="SAM" id="MobiDB-lite"/>
    </source>
</evidence>
<dbReference type="STRING" id="243090.RB3301"/>
<accession>Q7UUG8</accession>
<name>Q7UUG8_RHOBA</name>